<evidence type="ECO:0000256" key="4">
    <source>
        <dbReference type="ARBA" id="ARBA00023136"/>
    </source>
</evidence>
<dbReference type="EMBL" id="CADCUR010000308">
    <property type="protein sequence ID" value="CAA9431698.1"/>
    <property type="molecule type" value="Genomic_DNA"/>
</dbReference>
<keyword evidence="3 6" id="KW-1133">Transmembrane helix</keyword>
<reference evidence="8" key="1">
    <citation type="submission" date="2020-02" db="EMBL/GenBank/DDBJ databases">
        <authorList>
            <person name="Meier V. D."/>
        </authorList>
    </citation>
    <scope>NUCLEOTIDE SEQUENCE</scope>
    <source>
        <strain evidence="8">AVDCRST_MAG74</strain>
    </source>
</reference>
<evidence type="ECO:0000256" key="3">
    <source>
        <dbReference type="ARBA" id="ARBA00022989"/>
    </source>
</evidence>
<feature type="region of interest" description="Disordered" evidence="5">
    <location>
        <begin position="1"/>
        <end position="21"/>
    </location>
</feature>
<accession>A0A6J4Q198</accession>
<proteinExistence type="predicted"/>
<evidence type="ECO:0000256" key="2">
    <source>
        <dbReference type="ARBA" id="ARBA00022692"/>
    </source>
</evidence>
<evidence type="ECO:0000256" key="1">
    <source>
        <dbReference type="ARBA" id="ARBA00004167"/>
    </source>
</evidence>
<comment type="subcellular location">
    <subcellularLocation>
        <location evidence="1">Membrane</location>
        <topology evidence="1">Single-pass membrane protein</topology>
    </subcellularLocation>
</comment>
<dbReference type="InterPro" id="IPR007452">
    <property type="entry name" value="TamB_C"/>
</dbReference>
<dbReference type="EC" id="5.99.1.3" evidence="8"/>
<protein>
    <submittedName>
        <fullName evidence="8">DNA gyrase subunit A</fullName>
        <ecNumber evidence="8">5.99.1.3</ecNumber>
    </submittedName>
</protein>
<gene>
    <name evidence="8" type="ORF">AVDCRST_MAG74-3940</name>
</gene>
<dbReference type="GO" id="GO:0009306">
    <property type="term" value="P:protein secretion"/>
    <property type="evidence" value="ECO:0007669"/>
    <property type="project" value="InterPro"/>
</dbReference>
<evidence type="ECO:0000259" key="7">
    <source>
        <dbReference type="Pfam" id="PF04357"/>
    </source>
</evidence>
<keyword evidence="8" id="KW-0413">Isomerase</keyword>
<feature type="transmembrane region" description="Helical" evidence="6">
    <location>
        <begin position="41"/>
        <end position="64"/>
    </location>
</feature>
<dbReference type="GO" id="GO:0005886">
    <property type="term" value="C:plasma membrane"/>
    <property type="evidence" value="ECO:0007669"/>
    <property type="project" value="InterPro"/>
</dbReference>
<sequence length="1721" mass="183979">MPEENNHQTENVEEVEPQETIAEDAAPVAERRKFFTRRNAGISFGLIALLLVFLVLTTVVVYRYGYLDRYVKTQFVAKMDEIGVNFSADTFHLSIAPLQLELKNATFNDELTGEKLFFIRDAKLGLTVQDLYAWQLSRDISIDTTEVDGAEVWVRFDENGNSNFSNLKFIEDQGGSRVNFTYESLRFSLKNGLVHFGDVTRKINADAKNIALTLEPENAAVPDEQKRYKFDFTSTDSTFVYDESTVDPIDIRANGIVDKLGAEIANLKLTSPIGESTLSGTLTDWAALKYNLNIASTVDLTQTSNIFPLGTPLRGFGNFSGTVTGEGERYQVVGEIQSDALAASNIRLKALQLNATVDGDGSLYNANGKAIAELLTFEDFQIDFPQLVGNVRGTGTDFRWVGELQAAAAKTPAGTIAGLFISDAVAEYKDSQLDATLGNLRARKFSSEDVELQSLLASNVRINTDFDRTDVTAPNLRASVLNAEGATLRGVNAGGVRVTNRGDRTDVKAGTVRAETVETEDVRLRNLRASNVTANNTTARTDVKLGQVQADGVDANGANIGNLNASGVDVQIVGDETKIYSNNLQVAKVETDAAILGSLNVAGVRLTIRQGRIEGTSGDINAGNVALTKSTIDGGGNLENVKIYKPVFVVEPSGRYRASADLSLGGGVLGSVKLGAARAAVVAENEQVALKNLTADVMDGTVNGNAVIALNNRRRSQINANFTNLDLSKLLALQGGRVVPIEGKTTGNANLTFAGTNFKTASGTLTADFAANAGTTDRGLVPINGRLGLKATNGLFDVDYANLNTEKSQINATGSFDLNGYNSNLNLALNSTDASEIIRIIKALNVSPELETQLDNYNAQFAGNFTFNGTVTGNLENPAVDGRAAVDSVLLRGRNLGSLATNILVSPQTAGAARTIELRDGRLQEPNNGGNLAFNVNIATGATSNISVQATLDDINTGNLLAALPLDIVPSQLQDFQARTSGTINVSGIPNNLQGEANISSGAGTINGERFDGFDAKATFAGTLVNLERFEAKFGDGTLQANGTYTTDTENFNFDVVGRNIDIARVRPFIPNSGNLPDINGVVDLTAKAVGRVSDAKTYDINFNGTGRDVFVNGNQVGAVTFVGKTENQQLNANLTVSFEGQPQTIVASVNFADENLPFRAETVFNNTELAPYIALARPADSGDVSITGRANGRVFIEGNLSSVQPNGTRGFTTDNLRGAAEFSGLALQIGETPLVASEPVSVQFNSKEVVINSAKFSGGGSNIVVAGTKALTDDGINNLTVDGTVNLSIFNALSKNTFFAGLASVSGRLTGVNQTARLNGTAELQNASVATFVGSDRLTLDRIRGRVLFTTDQVQIERLSGFLGGGRVTANGGAQLKGLELQSFRFEVAGRNFTAPIANLVTTGDADIELSGVRRDGVLDTLIAGTVVAKRAIYTEDIDLADFVSGRREGSLSSGSSGSTSFFGVPKLDIRIEGRDALVVRNNLADLTASASLRVTGDVEFPQISGRVTANSGTIFFRRERYEVQRGTLEFPPNTNIEPFINLQAEAEINGYQVIVSLVGELTNTENLNATVRSSPALPQADVISLITTGNLANTDTGIPTLAQSGINTAAEILTDELINNPLSKATDKLFGLNRFEIDPIISGQRLNPSARLTVGRQINRNLLVTYSTNLAEDQNQVLALEYRVSNRLSFVAQYEQQSLSNVTRRNNNFSFEIRLRKRF</sequence>
<dbReference type="Pfam" id="PF04357">
    <property type="entry name" value="TamB"/>
    <property type="match status" value="1"/>
</dbReference>
<evidence type="ECO:0000256" key="5">
    <source>
        <dbReference type="SAM" id="MobiDB-lite"/>
    </source>
</evidence>
<organism evidence="8">
    <name type="scientific">uncultured Pyrinomonadaceae bacterium</name>
    <dbReference type="NCBI Taxonomy" id="2283094"/>
    <lineage>
        <taxon>Bacteria</taxon>
        <taxon>Pseudomonadati</taxon>
        <taxon>Acidobacteriota</taxon>
        <taxon>Blastocatellia</taxon>
        <taxon>Blastocatellales</taxon>
        <taxon>Pyrinomonadaceae</taxon>
        <taxon>environmental samples</taxon>
    </lineage>
</organism>
<feature type="domain" description="Translocation and assembly module TamB C-terminal" evidence="7">
    <location>
        <begin position="1362"/>
        <end position="1719"/>
    </location>
</feature>
<keyword evidence="4 6" id="KW-0472">Membrane</keyword>
<evidence type="ECO:0000313" key="8">
    <source>
        <dbReference type="EMBL" id="CAA9431698.1"/>
    </source>
</evidence>
<dbReference type="GO" id="GO:0016853">
    <property type="term" value="F:isomerase activity"/>
    <property type="evidence" value="ECO:0007669"/>
    <property type="project" value="UniProtKB-KW"/>
</dbReference>
<keyword evidence="2 6" id="KW-0812">Transmembrane</keyword>
<evidence type="ECO:0000256" key="6">
    <source>
        <dbReference type="SAM" id="Phobius"/>
    </source>
</evidence>
<name>A0A6J4Q198_9BACT</name>